<comment type="caution">
    <text evidence="1">The sequence shown here is derived from an EMBL/GenBank/DDBJ whole genome shotgun (WGS) entry which is preliminary data.</text>
</comment>
<dbReference type="RefSeq" id="WP_007911458.1">
    <property type="nucleotide sequence ID" value="NZ_ADVG01000002.1"/>
</dbReference>
<evidence type="ECO:0000313" key="2">
    <source>
        <dbReference type="Proteomes" id="UP000004508"/>
    </source>
</evidence>
<name>D6TM32_KTERA</name>
<dbReference type="InParanoid" id="D6TM32"/>
<dbReference type="Gene3D" id="3.30.450.40">
    <property type="match status" value="1"/>
</dbReference>
<sequence>MEKYTSWRELLGSIIQDMQERQRIAGLLGVNVVTLGRWAGNASNPRYQHLRRLLSVLPQYRAELQELIVIEFPDFSFGLELSKQGEEQDLIPSALYTQVFNTYTIMPHIQRSWSITNLILRHALDQLDSQKQGMAVILIQCMPPSQNGKVCSLRERIGFGNSPWPTNLEPHAIFLGMESLSGYVVGTCQSSVLQNRSKEQQGVRPVHWDQLEKSAVAYPIYRESKVAGCLLVSSAVPNYFLPHRLKLIEQYAELLSLVFDYEEFYPLEQISLQIMPHSSYQEKVLFNFRQRVAEVMLTSMRSGENLDIRKAEALVWSQLEQELLGLAVDLNMMQEEYHPLQAE</sequence>
<accession>D6TM32</accession>
<dbReference type="OrthoDB" id="145547at2"/>
<dbReference type="Proteomes" id="UP000004508">
    <property type="component" value="Unassembled WGS sequence"/>
</dbReference>
<proteinExistence type="predicted"/>
<evidence type="ECO:0008006" key="3">
    <source>
        <dbReference type="Google" id="ProtNLM"/>
    </source>
</evidence>
<keyword evidence="2" id="KW-1185">Reference proteome</keyword>
<dbReference type="InterPro" id="IPR029016">
    <property type="entry name" value="GAF-like_dom_sf"/>
</dbReference>
<reference evidence="1 2" key="1">
    <citation type="journal article" date="2011" name="Stand. Genomic Sci.">
        <title>Non-contiguous finished genome sequence and contextual data of the filamentous soil bacterium Ktedonobacter racemifer type strain (SOSP1-21).</title>
        <authorList>
            <person name="Chang Y.J."/>
            <person name="Land M."/>
            <person name="Hauser L."/>
            <person name="Chertkov O."/>
            <person name="Del Rio T.G."/>
            <person name="Nolan M."/>
            <person name="Copeland A."/>
            <person name="Tice H."/>
            <person name="Cheng J.F."/>
            <person name="Lucas S."/>
            <person name="Han C."/>
            <person name="Goodwin L."/>
            <person name="Pitluck S."/>
            <person name="Ivanova N."/>
            <person name="Ovchinikova G."/>
            <person name="Pati A."/>
            <person name="Chen A."/>
            <person name="Palaniappan K."/>
            <person name="Mavromatis K."/>
            <person name="Liolios K."/>
            <person name="Brettin T."/>
            <person name="Fiebig A."/>
            <person name="Rohde M."/>
            <person name="Abt B."/>
            <person name="Goker M."/>
            <person name="Detter J.C."/>
            <person name="Woyke T."/>
            <person name="Bristow J."/>
            <person name="Eisen J.A."/>
            <person name="Markowitz V."/>
            <person name="Hugenholtz P."/>
            <person name="Kyrpides N.C."/>
            <person name="Klenk H.P."/>
            <person name="Lapidus A."/>
        </authorList>
    </citation>
    <scope>NUCLEOTIDE SEQUENCE [LARGE SCALE GENOMIC DNA]</scope>
    <source>
        <strain evidence="2">DSM 44963</strain>
    </source>
</reference>
<dbReference type="AlphaFoldDB" id="D6TM32"/>
<protein>
    <recommendedName>
        <fullName evidence="3">GAF domain-containing protein</fullName>
    </recommendedName>
</protein>
<dbReference type="SUPFAM" id="SSF55781">
    <property type="entry name" value="GAF domain-like"/>
    <property type="match status" value="1"/>
</dbReference>
<evidence type="ECO:0000313" key="1">
    <source>
        <dbReference type="EMBL" id="EFH86832.1"/>
    </source>
</evidence>
<organism evidence="1 2">
    <name type="scientific">Ktedonobacter racemifer DSM 44963</name>
    <dbReference type="NCBI Taxonomy" id="485913"/>
    <lineage>
        <taxon>Bacteria</taxon>
        <taxon>Bacillati</taxon>
        <taxon>Chloroflexota</taxon>
        <taxon>Ktedonobacteria</taxon>
        <taxon>Ktedonobacterales</taxon>
        <taxon>Ktedonobacteraceae</taxon>
        <taxon>Ktedonobacter</taxon>
    </lineage>
</organism>
<gene>
    <name evidence="1" type="ORF">Krac_8148</name>
</gene>
<dbReference type="EMBL" id="ADVG01000002">
    <property type="protein sequence ID" value="EFH86832.1"/>
    <property type="molecule type" value="Genomic_DNA"/>
</dbReference>